<evidence type="ECO:0000256" key="1">
    <source>
        <dbReference type="SAM" id="MobiDB-lite"/>
    </source>
</evidence>
<name>C1N6C8_MICPC</name>
<reference evidence="2 3" key="1">
    <citation type="journal article" date="2009" name="Science">
        <title>Green evolution and dynamic adaptations revealed by genomes of the marine picoeukaryotes Micromonas.</title>
        <authorList>
            <person name="Worden A.Z."/>
            <person name="Lee J.H."/>
            <person name="Mock T."/>
            <person name="Rouze P."/>
            <person name="Simmons M.P."/>
            <person name="Aerts A.L."/>
            <person name="Allen A.E."/>
            <person name="Cuvelier M.L."/>
            <person name="Derelle E."/>
            <person name="Everett M.V."/>
            <person name="Foulon E."/>
            <person name="Grimwood J."/>
            <person name="Gundlach H."/>
            <person name="Henrissat B."/>
            <person name="Napoli C."/>
            <person name="McDonald S.M."/>
            <person name="Parker M.S."/>
            <person name="Rombauts S."/>
            <person name="Salamov A."/>
            <person name="Von Dassow P."/>
            <person name="Badger J.H."/>
            <person name="Coutinho P.M."/>
            <person name="Demir E."/>
            <person name="Dubchak I."/>
            <person name="Gentemann C."/>
            <person name="Eikrem W."/>
            <person name="Gready J.E."/>
            <person name="John U."/>
            <person name="Lanier W."/>
            <person name="Lindquist E.A."/>
            <person name="Lucas S."/>
            <person name="Mayer K.F."/>
            <person name="Moreau H."/>
            <person name="Not F."/>
            <person name="Otillar R."/>
            <person name="Panaud O."/>
            <person name="Pangilinan J."/>
            <person name="Paulsen I."/>
            <person name="Piegu B."/>
            <person name="Poliakov A."/>
            <person name="Robbens S."/>
            <person name="Schmutz J."/>
            <person name="Toulza E."/>
            <person name="Wyss T."/>
            <person name="Zelensky A."/>
            <person name="Zhou K."/>
            <person name="Armbrust E.V."/>
            <person name="Bhattacharya D."/>
            <person name="Goodenough U.W."/>
            <person name="Van de Peer Y."/>
            <person name="Grigoriev I.V."/>
        </authorList>
    </citation>
    <scope>NUCLEOTIDE SEQUENCE [LARGE SCALE GENOMIC DNA]</scope>
    <source>
        <strain evidence="2 3">CCMP1545</strain>
    </source>
</reference>
<feature type="region of interest" description="Disordered" evidence="1">
    <location>
        <begin position="24"/>
        <end position="77"/>
    </location>
</feature>
<dbReference type="Proteomes" id="UP000001876">
    <property type="component" value="Unassembled WGS sequence"/>
</dbReference>
<dbReference type="KEGG" id="mpp:MICPUCDRAFT_53240"/>
<keyword evidence="3" id="KW-1185">Reference proteome</keyword>
<feature type="compositionally biased region" description="Basic and acidic residues" evidence="1">
    <location>
        <begin position="27"/>
        <end position="47"/>
    </location>
</feature>
<evidence type="ECO:0000313" key="3">
    <source>
        <dbReference type="Proteomes" id="UP000001876"/>
    </source>
</evidence>
<dbReference type="AlphaFoldDB" id="C1N6C8"/>
<dbReference type="RefSeq" id="XP_003063316.1">
    <property type="nucleotide sequence ID" value="XM_003063270.1"/>
</dbReference>
<accession>C1N6C8</accession>
<feature type="region of interest" description="Disordered" evidence="1">
    <location>
        <begin position="416"/>
        <end position="435"/>
    </location>
</feature>
<sequence>MAPRTPSIASRASARADALESLCALSAERERRRRRELDDARATRPRDDDDDASDAPSARPSSPPPLRLPARTPPRVHTYTIDDVRDAALEHRVDAERRALAAIRAAEALSKSNFVPERSWVARVGPVVRRCVASWRARARRANPTAAAAMEASRRASTIARPLGEDDASESRCVMVSHDLASIARALRDPSTIRCAHVGEDANDDGGWYSKDVTGRYEFPAVVRIARLSTPGAPMLAKHVTCARCRDVARDRRSATKTRCVACRTLVPSAVLVENANRRNREMRTDATTGPTCLFCETLRRRGRRRGDDGDGGERTKRINTIAAHPRAAGTFRAAHPFARADDAPPVEVLRALQRASAGAESTASVWDPISRQCRSVETERRWILPEDGGDVAKAVERARGGFGGGARGEEAFAREFLRLPGEPPSARRRAARAS</sequence>
<evidence type="ECO:0000313" key="2">
    <source>
        <dbReference type="EMBL" id="EEH52452.1"/>
    </source>
</evidence>
<dbReference type="EMBL" id="GG663748">
    <property type="protein sequence ID" value="EEH52452.1"/>
    <property type="molecule type" value="Genomic_DNA"/>
</dbReference>
<proteinExistence type="predicted"/>
<organism evidence="3">
    <name type="scientific">Micromonas pusilla (strain CCMP1545)</name>
    <name type="common">Picoplanktonic green alga</name>
    <dbReference type="NCBI Taxonomy" id="564608"/>
    <lineage>
        <taxon>Eukaryota</taxon>
        <taxon>Viridiplantae</taxon>
        <taxon>Chlorophyta</taxon>
        <taxon>Mamiellophyceae</taxon>
        <taxon>Mamiellales</taxon>
        <taxon>Mamiellaceae</taxon>
        <taxon>Micromonas</taxon>
    </lineage>
</organism>
<gene>
    <name evidence="2" type="ORF">MICPUCDRAFT_53240</name>
</gene>
<protein>
    <submittedName>
        <fullName evidence="2">Predicted protein</fullName>
    </submittedName>
</protein>
<dbReference type="GeneID" id="9688949"/>